<proteinExistence type="predicted"/>
<gene>
    <name evidence="3" type="ORF">LCGC14_1577120</name>
</gene>
<feature type="domain" description="Peptidoglycan binding" evidence="2">
    <location>
        <begin position="53"/>
        <end position="132"/>
    </location>
</feature>
<protein>
    <submittedName>
        <fullName evidence="3">Uncharacterized protein</fullName>
    </submittedName>
</protein>
<comment type="caution">
    <text evidence="3">The sequence shown here is derived from an EMBL/GenBank/DDBJ whole genome shotgun (WGS) entry which is preliminary data.</text>
</comment>
<dbReference type="InterPro" id="IPR008565">
    <property type="entry name" value="TtsA-like_GH18_dom"/>
</dbReference>
<organism evidence="3">
    <name type="scientific">marine sediment metagenome</name>
    <dbReference type="NCBI Taxonomy" id="412755"/>
    <lineage>
        <taxon>unclassified sequences</taxon>
        <taxon>metagenomes</taxon>
        <taxon>ecological metagenomes</taxon>
    </lineage>
</organism>
<dbReference type="EMBL" id="LAZR01012368">
    <property type="protein sequence ID" value="KKM27194.1"/>
    <property type="molecule type" value="Genomic_DNA"/>
</dbReference>
<feature type="non-terminal residue" evidence="3">
    <location>
        <position position="1"/>
    </location>
</feature>
<evidence type="ECO:0000259" key="2">
    <source>
        <dbReference type="Pfam" id="PF09374"/>
    </source>
</evidence>
<feature type="domain" description="TtsA-like Glycoside hydrolase family 108" evidence="1">
    <location>
        <begin position="1"/>
        <end position="45"/>
    </location>
</feature>
<dbReference type="InterPro" id="IPR018537">
    <property type="entry name" value="Peptidoglycan-bd_3"/>
</dbReference>
<accession>A0A0F9J446</accession>
<dbReference type="Pfam" id="PF09374">
    <property type="entry name" value="PG_binding_3"/>
    <property type="match status" value="1"/>
</dbReference>
<dbReference type="Pfam" id="PF05838">
    <property type="entry name" value="Glyco_hydro_108"/>
    <property type="match status" value="1"/>
</dbReference>
<name>A0A0F9J446_9ZZZZ</name>
<reference evidence="3" key="1">
    <citation type="journal article" date="2015" name="Nature">
        <title>Complex archaea that bridge the gap between prokaryotes and eukaryotes.</title>
        <authorList>
            <person name="Spang A."/>
            <person name="Saw J.H."/>
            <person name="Jorgensen S.L."/>
            <person name="Zaremba-Niedzwiedzka K."/>
            <person name="Martijn J."/>
            <person name="Lind A.E."/>
            <person name="van Eijk R."/>
            <person name="Schleper C."/>
            <person name="Guy L."/>
            <person name="Ettema T.J."/>
        </authorList>
    </citation>
    <scope>NUCLEOTIDE SEQUENCE</scope>
</reference>
<evidence type="ECO:0000313" key="3">
    <source>
        <dbReference type="EMBL" id="KKM27194.1"/>
    </source>
</evidence>
<evidence type="ECO:0000259" key="1">
    <source>
        <dbReference type="Pfam" id="PF05838"/>
    </source>
</evidence>
<dbReference type="AlphaFoldDB" id="A0A0F9J446"/>
<dbReference type="SUPFAM" id="SSF53955">
    <property type="entry name" value="Lysozyme-like"/>
    <property type="match status" value="1"/>
</dbReference>
<dbReference type="InterPro" id="IPR023346">
    <property type="entry name" value="Lysozyme-like_dom_sf"/>
</dbReference>
<dbReference type="Gene3D" id="1.20.141.10">
    <property type="entry name" value="Chitosanase, subunit A, domain 1"/>
    <property type="match status" value="1"/>
</dbReference>
<sequence>MQDLPVSLARVIYQQNYWDLLKLDPISEISDDISLELFDTAVNCGVGFAGISLQRSLNAFNRNGRDYPDLVVDGLVGRMTVTAFRALIDKRGLDGETVLLRALNSLQGARYIKLAESRPKDERFVRGWFLNRVN</sequence>